<gene>
    <name evidence="13" type="primary">flgJ</name>
    <name evidence="13" type="ORF">QNA12_09380</name>
</gene>
<keyword evidence="6" id="KW-0574">Periplasm</keyword>
<proteinExistence type="inferred from homology"/>
<evidence type="ECO:0000256" key="3">
    <source>
        <dbReference type="ARBA" id="ARBA00006880"/>
    </source>
</evidence>
<organism evidence="13 14">
    <name type="scientific">Pectobacterium cacticida</name>
    <dbReference type="NCBI Taxonomy" id="69221"/>
    <lineage>
        <taxon>Bacteria</taxon>
        <taxon>Pseudomonadati</taxon>
        <taxon>Pseudomonadota</taxon>
        <taxon>Gammaproteobacteria</taxon>
        <taxon>Enterobacterales</taxon>
        <taxon>Pectobacteriaceae</taxon>
        <taxon>Pectobacterium</taxon>
    </lineage>
</organism>
<keyword evidence="8 13" id="KW-0378">Hydrolase</keyword>
<evidence type="ECO:0000256" key="11">
    <source>
        <dbReference type="ARBA" id="ARBA00030835"/>
    </source>
</evidence>
<name>A0ABZ2G702_9GAMM</name>
<dbReference type="GO" id="GO:0016787">
    <property type="term" value="F:hydrolase activity"/>
    <property type="evidence" value="ECO:0007669"/>
    <property type="project" value="UniProtKB-KW"/>
</dbReference>
<dbReference type="PANTHER" id="PTHR33308">
    <property type="entry name" value="PEPTIDOGLYCAN HYDROLASE FLGJ"/>
    <property type="match status" value="1"/>
</dbReference>
<comment type="subcellular location">
    <subcellularLocation>
        <location evidence="2">Periplasm</location>
    </subcellularLocation>
</comment>
<dbReference type="Gene3D" id="2.10.70.40">
    <property type="entry name" value="peptidoglycan hydrolase"/>
    <property type="match status" value="1"/>
</dbReference>
<evidence type="ECO:0000256" key="6">
    <source>
        <dbReference type="ARBA" id="ARBA00022764"/>
    </source>
</evidence>
<dbReference type="InterPro" id="IPR051056">
    <property type="entry name" value="Glycosyl_Hydrolase_73"/>
</dbReference>
<dbReference type="RefSeq" id="WP_264495881.1">
    <property type="nucleotide sequence ID" value="NZ_CP109947.1"/>
</dbReference>
<evidence type="ECO:0000256" key="4">
    <source>
        <dbReference type="ARBA" id="ARBA00007974"/>
    </source>
</evidence>
<evidence type="ECO:0000256" key="10">
    <source>
        <dbReference type="ARBA" id="ARBA00023316"/>
    </source>
</evidence>
<evidence type="ECO:0000256" key="8">
    <source>
        <dbReference type="ARBA" id="ARBA00022801"/>
    </source>
</evidence>
<feature type="domain" description="Mannosyl-glycoprotein endo-beta-N-acetylglucosamidase-like" evidence="12">
    <location>
        <begin position="144"/>
        <end position="313"/>
    </location>
</feature>
<dbReference type="InterPro" id="IPR002901">
    <property type="entry name" value="MGlyc_endo_b_GlcNAc-like_dom"/>
</dbReference>
<dbReference type="Pfam" id="PF01832">
    <property type="entry name" value="Glucosaminidase"/>
    <property type="match status" value="1"/>
</dbReference>
<comment type="similarity">
    <text evidence="3">In the N-terminal section; belongs to the FlgJ family.</text>
</comment>
<dbReference type="PRINTS" id="PR01002">
    <property type="entry name" value="FLGFLGJ"/>
</dbReference>
<evidence type="ECO:0000259" key="12">
    <source>
        <dbReference type="SMART" id="SM00047"/>
    </source>
</evidence>
<keyword evidence="14" id="KW-1185">Reference proteome</keyword>
<keyword evidence="13" id="KW-0969">Cilium</keyword>
<dbReference type="Proteomes" id="UP001379444">
    <property type="component" value="Chromosome"/>
</dbReference>
<accession>A0ABZ2G702</accession>
<evidence type="ECO:0000256" key="7">
    <source>
        <dbReference type="ARBA" id="ARBA00022795"/>
    </source>
</evidence>
<dbReference type="Pfam" id="PF10135">
    <property type="entry name" value="Rod-binding"/>
    <property type="match status" value="1"/>
</dbReference>
<dbReference type="NCBIfam" id="TIGR02541">
    <property type="entry name" value="flagell_FlgJ"/>
    <property type="match status" value="1"/>
</dbReference>
<keyword evidence="13" id="KW-0282">Flagellum</keyword>
<evidence type="ECO:0000256" key="1">
    <source>
        <dbReference type="ARBA" id="ARBA00002954"/>
    </source>
</evidence>
<keyword evidence="13" id="KW-0966">Cell projection</keyword>
<evidence type="ECO:0000256" key="9">
    <source>
        <dbReference type="ARBA" id="ARBA00023295"/>
    </source>
</evidence>
<keyword evidence="7" id="KW-1005">Bacterial flagellum biogenesis</keyword>
<dbReference type="InterPro" id="IPR019301">
    <property type="entry name" value="Flagellar_prot_FlgJ_N"/>
</dbReference>
<reference evidence="13 14" key="1">
    <citation type="journal article" date="2024" name="Front. Plant Sci.">
        <title>Comprehensive phenomic and genomic studies of the species, Pectobacterium cacticida and proposal for reclassification as Alcorniella cacticida comb. nov.</title>
        <authorList>
            <person name="Jonca J."/>
            <person name="Pirhonen M."/>
            <person name="Waleron M.M."/>
            <person name="Gawor J."/>
            <person name="Mrozik A."/>
            <person name="Smoktunowicz M."/>
            <person name="Waleron K."/>
            <person name="Waleron M."/>
        </authorList>
    </citation>
    <scope>NUCLEOTIDE SEQUENCE [LARGE SCALE GENOMIC DNA]</scope>
    <source>
        <strain evidence="13 14">DPMP6</strain>
    </source>
</reference>
<comment type="function">
    <text evidence="1">Flagellum-specific muramidase which hydrolyzes the peptidoglycan layer to assemble the rod structure in the periplasmic space.</text>
</comment>
<evidence type="ECO:0000313" key="14">
    <source>
        <dbReference type="Proteomes" id="UP001379444"/>
    </source>
</evidence>
<evidence type="ECO:0000313" key="13">
    <source>
        <dbReference type="EMBL" id="WWO36813.1"/>
    </source>
</evidence>
<dbReference type="Gene3D" id="1.10.530.10">
    <property type="match status" value="1"/>
</dbReference>
<dbReference type="InterPro" id="IPR013377">
    <property type="entry name" value="FlgJ"/>
</dbReference>
<keyword evidence="10" id="KW-0961">Cell wall biogenesis/degradation</keyword>
<comment type="similarity">
    <text evidence="4">In the C-terminal section; belongs to the glycosyl hydrolase 73 family.</text>
</comment>
<keyword evidence="9" id="KW-0326">Glycosidase</keyword>
<dbReference type="EMBL" id="CP125967">
    <property type="protein sequence ID" value="WWO36813.1"/>
    <property type="molecule type" value="Genomic_DNA"/>
</dbReference>
<dbReference type="PANTHER" id="PTHR33308:SF9">
    <property type="entry name" value="PEPTIDOGLYCAN HYDROLASE FLGJ"/>
    <property type="match status" value="1"/>
</dbReference>
<evidence type="ECO:0000256" key="2">
    <source>
        <dbReference type="ARBA" id="ARBA00004418"/>
    </source>
</evidence>
<evidence type="ECO:0000256" key="5">
    <source>
        <dbReference type="ARBA" id="ARBA00013433"/>
    </source>
</evidence>
<sequence length="320" mass="34996">MSDLQTLNNAAFDAQSLNTLKREVSTNPQSKAGIRAVAQQMEGVFVQLMMKSMRSAIPQDGLFNSDQTRLYTSMYDQQIAQEIATKGKGLGLADVMVEQLSRQYPEMTAAKTPVPSVPLTFDGDVLKSMPTVSVEQMVRKALPKLPNKGSALPLSTHNFVSQISLPAQIASRSSGIPHHLIIAQAALESGWGQREITTEDGRPSHNLFGIKAGSSWNGPTTEITTTEYDQGVAKKVKASFRVYDSYIEAIGDYVKLLTNNPRYAAVMNAGTPEQAAYALQKAGYATDPQYAQKLISMIQQMKNSGEKAVRAYTHDLSRLF</sequence>
<protein>
    <recommendedName>
        <fullName evidence="5">Peptidoglycan hydrolase FlgJ</fullName>
    </recommendedName>
    <alternativeName>
        <fullName evidence="11">Muramidase FlgJ</fullName>
    </alternativeName>
</protein>
<dbReference type="SMART" id="SM00047">
    <property type="entry name" value="LYZ2"/>
    <property type="match status" value="1"/>
</dbReference>